<dbReference type="Proteomes" id="UP000636709">
    <property type="component" value="Unassembled WGS sequence"/>
</dbReference>
<dbReference type="OrthoDB" id="3176171at2759"/>
<comment type="caution">
    <text evidence="3">The sequence shown here is derived from an EMBL/GenBank/DDBJ whole genome shotgun (WGS) entry which is preliminary data.</text>
</comment>
<feature type="region of interest" description="Disordered" evidence="2">
    <location>
        <begin position="308"/>
        <end position="335"/>
    </location>
</feature>
<accession>A0A835FPN4</accession>
<dbReference type="AlphaFoldDB" id="A0A835FPN4"/>
<evidence type="ECO:0000313" key="3">
    <source>
        <dbReference type="EMBL" id="KAF8765951.1"/>
    </source>
</evidence>
<organism evidence="3 4">
    <name type="scientific">Digitaria exilis</name>
    <dbReference type="NCBI Taxonomy" id="1010633"/>
    <lineage>
        <taxon>Eukaryota</taxon>
        <taxon>Viridiplantae</taxon>
        <taxon>Streptophyta</taxon>
        <taxon>Embryophyta</taxon>
        <taxon>Tracheophyta</taxon>
        <taxon>Spermatophyta</taxon>
        <taxon>Magnoliopsida</taxon>
        <taxon>Liliopsida</taxon>
        <taxon>Poales</taxon>
        <taxon>Poaceae</taxon>
        <taxon>PACMAD clade</taxon>
        <taxon>Panicoideae</taxon>
        <taxon>Panicodae</taxon>
        <taxon>Paniceae</taxon>
        <taxon>Anthephorinae</taxon>
        <taxon>Digitaria</taxon>
    </lineage>
</organism>
<evidence type="ECO:0000256" key="2">
    <source>
        <dbReference type="SAM" id="MobiDB-lite"/>
    </source>
</evidence>
<feature type="coiled-coil region" evidence="1">
    <location>
        <begin position="264"/>
        <end position="295"/>
    </location>
</feature>
<keyword evidence="1" id="KW-0175">Coiled coil</keyword>
<keyword evidence="4" id="KW-1185">Reference proteome</keyword>
<dbReference type="EMBL" id="JACEFO010000524">
    <property type="protein sequence ID" value="KAF8765951.1"/>
    <property type="molecule type" value="Genomic_DNA"/>
</dbReference>
<evidence type="ECO:0000313" key="4">
    <source>
        <dbReference type="Proteomes" id="UP000636709"/>
    </source>
</evidence>
<proteinExistence type="predicted"/>
<feature type="coiled-coil region" evidence="1">
    <location>
        <begin position="14"/>
        <end position="58"/>
    </location>
</feature>
<evidence type="ECO:0000256" key="1">
    <source>
        <dbReference type="SAM" id="Coils"/>
    </source>
</evidence>
<sequence length="366" mass="41402">MQILQKKYENHPDVLRAEIEVKRLQEELDMLRNSGDEKEVLQEEIQDLKNQLHYMLSSSSSIRKLWPPVGAGTKADDGDANVGDIADWTEAESKWITLTEELRVELEATKSLVGKLQSELESEKKCSEELKEAVQTAIQGAARHLEQYADLQENHFRVLALQRRMREGVDDVNMRAEKAGIKGPGLQLISSLAAELSFLKAQNEGLQGQLRDTAEAVQAAGELLVRLKDAEEAEALAKLDREFLFSFYIRKLYTLCLHCLQKRALTAEQETEKAYQEIDNLKKNYDQEIVALNQRLAESCQSQCKDGAVEPEEPIDLEPPRYDTAGSPSGEPWKDEFSTLKQGGSFEVSKSTDLNSWFYGYDKCNI</sequence>
<gene>
    <name evidence="3" type="ORF">HU200_007989</name>
</gene>
<protein>
    <submittedName>
        <fullName evidence="3">Uncharacterized protein</fullName>
    </submittedName>
</protein>
<reference evidence="3" key="1">
    <citation type="submission" date="2020-07" db="EMBL/GenBank/DDBJ databases">
        <title>Genome sequence and genetic diversity analysis of an under-domesticated orphan crop, white fonio (Digitaria exilis).</title>
        <authorList>
            <person name="Bennetzen J.L."/>
            <person name="Chen S."/>
            <person name="Ma X."/>
            <person name="Wang X."/>
            <person name="Yssel A.E.J."/>
            <person name="Chaluvadi S.R."/>
            <person name="Johnson M."/>
            <person name="Gangashetty P."/>
            <person name="Hamidou F."/>
            <person name="Sanogo M.D."/>
            <person name="Zwaenepoel A."/>
            <person name="Wallace J."/>
            <person name="Van De Peer Y."/>
            <person name="Van Deynze A."/>
        </authorList>
    </citation>
    <scope>NUCLEOTIDE SEQUENCE</scope>
    <source>
        <tissue evidence="3">Leaves</tissue>
    </source>
</reference>
<name>A0A835FPN4_9POAL</name>